<dbReference type="InterPro" id="IPR000757">
    <property type="entry name" value="Beta-glucanase-like"/>
</dbReference>
<dbReference type="Gene3D" id="2.60.120.200">
    <property type="match status" value="1"/>
</dbReference>
<name>A0ABR2VEL3_9PEZI</name>
<reference evidence="3 4" key="1">
    <citation type="journal article" date="2024" name="J. Plant Pathol.">
        <title>Sequence and assembly of the genome of Seiridium unicorne, isolate CBS 538.82, causal agent of cypress canker disease.</title>
        <authorList>
            <person name="Scali E."/>
            <person name="Rocca G.D."/>
            <person name="Danti R."/>
            <person name="Garbelotto M."/>
            <person name="Barberini S."/>
            <person name="Baroncelli R."/>
            <person name="Emiliani G."/>
        </authorList>
    </citation>
    <scope>NUCLEOTIDE SEQUENCE [LARGE SCALE GENOMIC DNA]</scope>
    <source>
        <strain evidence="3 4">BM-138-508</strain>
    </source>
</reference>
<dbReference type="PANTHER" id="PTHR38121">
    <property type="entry name" value="GH16 DOMAIN-CONTAINING PROTEIN"/>
    <property type="match status" value="1"/>
</dbReference>
<evidence type="ECO:0000313" key="3">
    <source>
        <dbReference type="EMBL" id="KAK9425358.1"/>
    </source>
</evidence>
<keyword evidence="4" id="KW-1185">Reference proteome</keyword>
<evidence type="ECO:0000259" key="2">
    <source>
        <dbReference type="PROSITE" id="PS51762"/>
    </source>
</evidence>
<gene>
    <name evidence="3" type="ORF">SUNI508_13094</name>
</gene>
<dbReference type="PANTHER" id="PTHR38121:SF4">
    <property type="entry name" value="GH16 DOMAIN-CONTAINING PROTEIN-RELATED"/>
    <property type="match status" value="1"/>
</dbReference>
<accession>A0ABR2VEL3</accession>
<comment type="caution">
    <text evidence="3">The sequence shown here is derived from an EMBL/GenBank/DDBJ whole genome shotgun (WGS) entry which is preliminary data.</text>
</comment>
<dbReference type="EMBL" id="JARVKF010000019">
    <property type="protein sequence ID" value="KAK9425358.1"/>
    <property type="molecule type" value="Genomic_DNA"/>
</dbReference>
<dbReference type="CDD" id="cd00413">
    <property type="entry name" value="Glyco_hydrolase_16"/>
    <property type="match status" value="1"/>
</dbReference>
<keyword evidence="1" id="KW-0732">Signal</keyword>
<dbReference type="SUPFAM" id="SSF49899">
    <property type="entry name" value="Concanavalin A-like lectins/glucanases"/>
    <property type="match status" value="1"/>
</dbReference>
<feature type="signal peptide" evidence="1">
    <location>
        <begin position="1"/>
        <end position="25"/>
    </location>
</feature>
<evidence type="ECO:0000313" key="4">
    <source>
        <dbReference type="Proteomes" id="UP001408356"/>
    </source>
</evidence>
<organism evidence="3 4">
    <name type="scientific">Seiridium unicorne</name>
    <dbReference type="NCBI Taxonomy" id="138068"/>
    <lineage>
        <taxon>Eukaryota</taxon>
        <taxon>Fungi</taxon>
        <taxon>Dikarya</taxon>
        <taxon>Ascomycota</taxon>
        <taxon>Pezizomycotina</taxon>
        <taxon>Sordariomycetes</taxon>
        <taxon>Xylariomycetidae</taxon>
        <taxon>Amphisphaeriales</taxon>
        <taxon>Sporocadaceae</taxon>
        <taxon>Seiridium</taxon>
    </lineage>
</organism>
<evidence type="ECO:0000256" key="1">
    <source>
        <dbReference type="SAM" id="SignalP"/>
    </source>
</evidence>
<protein>
    <submittedName>
        <fullName evidence="3">Concanavalin A-like lectin/glucanase domain-containing protein</fullName>
    </submittedName>
</protein>
<proteinExistence type="predicted"/>
<dbReference type="PROSITE" id="PS51762">
    <property type="entry name" value="GH16_2"/>
    <property type="match status" value="1"/>
</dbReference>
<sequence>MLSRSASGVTLSLCLLFSTFLPAAARYSNCSSFTTNGTAAAQFNYYRFYDFRNISPDTWDNTKNATDPNNVTAGASTSDMSWSLDWIRKDGLLYPGPTVPNLMPIDYQPDQVAIRNATDSSDDSTNTALGFLSSRQVTTSQQSSGIQFNEDSMLYLSLRLKARLTGAPGACAAFFTYENDTQEADIELLTRDEEHVVGFNTQPSIDIHGNYINGSHWNMTLPNQLTREDWVTYRMDWVEDRVAWYIDAVSMGESVLSVPVEPSHLFFTIWGNGGTWTNNMTLGDSALLEIQWIEVAYNLSGASPTTDSTFGSCNLDETDVKGTWDPYIFSPPHDDNTSAGYQLGINAVLMVSILMFIL</sequence>
<feature type="domain" description="GH16" evidence="2">
    <location>
        <begin position="57"/>
        <end position="301"/>
    </location>
</feature>
<dbReference type="InterPro" id="IPR013320">
    <property type="entry name" value="ConA-like_dom_sf"/>
</dbReference>
<feature type="chain" id="PRO_5045324335" evidence="1">
    <location>
        <begin position="26"/>
        <end position="358"/>
    </location>
</feature>
<dbReference type="Proteomes" id="UP001408356">
    <property type="component" value="Unassembled WGS sequence"/>
</dbReference>
<dbReference type="Pfam" id="PF00722">
    <property type="entry name" value="Glyco_hydro_16"/>
    <property type="match status" value="1"/>
</dbReference>